<name>A0A3N4IXC1_9PEZI</name>
<organism evidence="1 2">
    <name type="scientific">Choiromyces venosus 120613-1</name>
    <dbReference type="NCBI Taxonomy" id="1336337"/>
    <lineage>
        <taxon>Eukaryota</taxon>
        <taxon>Fungi</taxon>
        <taxon>Dikarya</taxon>
        <taxon>Ascomycota</taxon>
        <taxon>Pezizomycotina</taxon>
        <taxon>Pezizomycetes</taxon>
        <taxon>Pezizales</taxon>
        <taxon>Tuberaceae</taxon>
        <taxon>Choiromyces</taxon>
    </lineage>
</organism>
<dbReference type="EMBL" id="ML120519">
    <property type="protein sequence ID" value="RPA90619.1"/>
    <property type="molecule type" value="Genomic_DNA"/>
</dbReference>
<dbReference type="AlphaFoldDB" id="A0A3N4IXC1"/>
<protein>
    <submittedName>
        <fullName evidence="1">Uncharacterized protein</fullName>
    </submittedName>
</protein>
<accession>A0A3N4IXC1</accession>
<dbReference type="Proteomes" id="UP000276215">
    <property type="component" value="Unassembled WGS sequence"/>
</dbReference>
<sequence>MSTKFPTPQEWYAVELSNSAKTQFSHQKLWSLHNFVASFVPSCYHSSENLNSFVVTIEAK</sequence>
<proteinExistence type="predicted"/>
<evidence type="ECO:0000313" key="2">
    <source>
        <dbReference type="Proteomes" id="UP000276215"/>
    </source>
</evidence>
<reference evidence="1 2" key="1">
    <citation type="journal article" date="2018" name="Nat. Ecol. Evol.">
        <title>Pezizomycetes genomes reveal the molecular basis of ectomycorrhizal truffle lifestyle.</title>
        <authorList>
            <person name="Murat C."/>
            <person name="Payen T."/>
            <person name="Noel B."/>
            <person name="Kuo A."/>
            <person name="Morin E."/>
            <person name="Chen J."/>
            <person name="Kohler A."/>
            <person name="Krizsan K."/>
            <person name="Balestrini R."/>
            <person name="Da Silva C."/>
            <person name="Montanini B."/>
            <person name="Hainaut M."/>
            <person name="Levati E."/>
            <person name="Barry K.W."/>
            <person name="Belfiori B."/>
            <person name="Cichocki N."/>
            <person name="Clum A."/>
            <person name="Dockter R.B."/>
            <person name="Fauchery L."/>
            <person name="Guy J."/>
            <person name="Iotti M."/>
            <person name="Le Tacon F."/>
            <person name="Lindquist E.A."/>
            <person name="Lipzen A."/>
            <person name="Malagnac F."/>
            <person name="Mello A."/>
            <person name="Molinier V."/>
            <person name="Miyauchi S."/>
            <person name="Poulain J."/>
            <person name="Riccioni C."/>
            <person name="Rubini A."/>
            <person name="Sitrit Y."/>
            <person name="Splivallo R."/>
            <person name="Traeger S."/>
            <person name="Wang M."/>
            <person name="Zifcakova L."/>
            <person name="Wipf D."/>
            <person name="Zambonelli A."/>
            <person name="Paolocci F."/>
            <person name="Nowrousian M."/>
            <person name="Ottonello S."/>
            <person name="Baldrian P."/>
            <person name="Spatafora J.W."/>
            <person name="Henrissat B."/>
            <person name="Nagy L.G."/>
            <person name="Aury J.M."/>
            <person name="Wincker P."/>
            <person name="Grigoriev I.V."/>
            <person name="Bonfante P."/>
            <person name="Martin F.M."/>
        </authorList>
    </citation>
    <scope>NUCLEOTIDE SEQUENCE [LARGE SCALE GENOMIC DNA]</scope>
    <source>
        <strain evidence="1 2">120613-1</strain>
    </source>
</reference>
<gene>
    <name evidence="1" type="ORF">L873DRAFT_1820850</name>
</gene>
<keyword evidence="2" id="KW-1185">Reference proteome</keyword>
<evidence type="ECO:0000313" key="1">
    <source>
        <dbReference type="EMBL" id="RPA90619.1"/>
    </source>
</evidence>